<sequence>MSTSSQALASAARGVSWQIDIPTLTQVIVGLGAAGLKQLAACGIDIHSLGSLLAIAELTQTSDKYRLVLEACKERHTTSKWVYKAFEFAGASNFFVGTLFKDARGVNILALLSTIVPFFDQHEFEAIVIGLCNERHIPIDSQPGLGELSKIREALLPFTQTPEFPSLVSQYHLIFLNAAIPRADWGKFPASHAIPDKFTIIRIINLLYQITTSTEPYVLRVRGIRGAAWVAVYAVKVLDLRCCANYSSEKLLPINVEFEEAQVVLYIDDCLSDVSLYRELKLDDHIVCDDTENAAAEWAVDCDVINFLEHHCPQLSQSRLLSSISHFVAANTIQIISRLLAAPPIDRFPSSGSRRYPEFITYLEDATPLIQQRAIEVLTVLGFKPNDAESYRTQLLPTLESDGFVGDLLSDTDSSEAAHLAQDLDNKLKTLFAPLFWGTDQSQYTLEIDTVVVAKRGRLDWSRRSAEVIEDRIFDGFRQALQELCNRRGVHDLLSDVHTDSLYLALQTAIRVSSVLAFTDWPDSHRKISSTFLEIRPRKCLRTFRHGLTTHISALASSRYMADLLNDALLISTRLSASKLKKTLAWNYEEGQDWIGQDFGGVVGIDTLACPPLAPYQRGCLLSLFVGHLAIDGRWCTKFREEFESTRIIDFMEVNAQDFWIQASETLTPSNGCENLKLRGLSTVVNRDLWLSWTFRLGDKRMPALPRRIATACYNGAYTRPCGHDPATSLDKIAAAALFQPMKFEWTEGLMLYHAVQDSYEFFDTHRVRFVYEQVHNNFLGRWATCESQLGWDCDYHTEHKRKFIHMFQRRTCLDCITKAVKSAIDSHDFEFEFFGVVITPDLID</sequence>
<reference evidence="1" key="1">
    <citation type="journal article" date="2020" name="Stud. Mycol.">
        <title>101 Dothideomycetes genomes: a test case for predicting lifestyles and emergence of pathogens.</title>
        <authorList>
            <person name="Haridas S."/>
            <person name="Albert R."/>
            <person name="Binder M."/>
            <person name="Bloem J."/>
            <person name="Labutti K."/>
            <person name="Salamov A."/>
            <person name="Andreopoulos B."/>
            <person name="Baker S."/>
            <person name="Barry K."/>
            <person name="Bills G."/>
            <person name="Bluhm B."/>
            <person name="Cannon C."/>
            <person name="Castanera R."/>
            <person name="Culley D."/>
            <person name="Daum C."/>
            <person name="Ezra D."/>
            <person name="Gonzalez J."/>
            <person name="Henrissat B."/>
            <person name="Kuo A."/>
            <person name="Liang C."/>
            <person name="Lipzen A."/>
            <person name="Lutzoni F."/>
            <person name="Magnuson J."/>
            <person name="Mondo S."/>
            <person name="Nolan M."/>
            <person name="Ohm R."/>
            <person name="Pangilinan J."/>
            <person name="Park H.-J."/>
            <person name="Ramirez L."/>
            <person name="Alfaro M."/>
            <person name="Sun H."/>
            <person name="Tritt A."/>
            <person name="Yoshinaga Y."/>
            <person name="Zwiers L.-H."/>
            <person name="Turgeon B."/>
            <person name="Goodwin S."/>
            <person name="Spatafora J."/>
            <person name="Crous P."/>
            <person name="Grigoriev I."/>
        </authorList>
    </citation>
    <scope>NUCLEOTIDE SEQUENCE</scope>
    <source>
        <strain evidence="1">CBS 130266</strain>
    </source>
</reference>
<organism evidence="1 2">
    <name type="scientific">Tothia fuscella</name>
    <dbReference type="NCBI Taxonomy" id="1048955"/>
    <lineage>
        <taxon>Eukaryota</taxon>
        <taxon>Fungi</taxon>
        <taxon>Dikarya</taxon>
        <taxon>Ascomycota</taxon>
        <taxon>Pezizomycotina</taxon>
        <taxon>Dothideomycetes</taxon>
        <taxon>Pleosporomycetidae</taxon>
        <taxon>Venturiales</taxon>
        <taxon>Cylindrosympodiaceae</taxon>
        <taxon>Tothia</taxon>
    </lineage>
</organism>
<name>A0A9P4TTX6_9PEZI</name>
<gene>
    <name evidence="1" type="ORF">EJ08DRAFT_529160</name>
</gene>
<dbReference type="OrthoDB" id="3940987at2759"/>
<protein>
    <submittedName>
        <fullName evidence="1">Uncharacterized protein</fullName>
    </submittedName>
</protein>
<keyword evidence="2" id="KW-1185">Reference proteome</keyword>
<dbReference type="Proteomes" id="UP000800235">
    <property type="component" value="Unassembled WGS sequence"/>
</dbReference>
<evidence type="ECO:0000313" key="1">
    <source>
        <dbReference type="EMBL" id="KAF2420763.1"/>
    </source>
</evidence>
<evidence type="ECO:0000313" key="2">
    <source>
        <dbReference type="Proteomes" id="UP000800235"/>
    </source>
</evidence>
<dbReference type="AlphaFoldDB" id="A0A9P4TTX6"/>
<dbReference type="EMBL" id="MU007106">
    <property type="protein sequence ID" value="KAF2420763.1"/>
    <property type="molecule type" value="Genomic_DNA"/>
</dbReference>
<proteinExistence type="predicted"/>
<comment type="caution">
    <text evidence="1">The sequence shown here is derived from an EMBL/GenBank/DDBJ whole genome shotgun (WGS) entry which is preliminary data.</text>
</comment>
<accession>A0A9P4TTX6</accession>